<dbReference type="EMBL" id="JASSVS010000011">
    <property type="protein sequence ID" value="MDL0433043.1"/>
    <property type="molecule type" value="Genomic_DNA"/>
</dbReference>
<name>A0ABT7IFU2_9GAMM</name>
<evidence type="ECO:0000313" key="2">
    <source>
        <dbReference type="EMBL" id="MDL0433043.1"/>
    </source>
</evidence>
<reference evidence="2 3" key="1">
    <citation type="submission" date="2023-06" db="EMBL/GenBank/DDBJ databases">
        <title>Marinobacter azerbaijanicus a moderately halophilic, isolated from Urmia Lake in Azerbaijan region of Iran.</title>
        <authorList>
            <person name="Sanchez-Porro C."/>
            <person name="Aghdam E.M."/>
            <person name="Saheb S.M."/>
            <person name="Tarhriz V."/>
            <person name="Kazemi E."/>
            <person name="Ammozegar M.A."/>
            <person name="Ventosa A."/>
            <person name="Hejazi M.S."/>
        </authorList>
    </citation>
    <scope>NUCLEOTIDE SEQUENCE [LARGE SCALE GENOMIC DNA]</scope>
    <source>
        <strain evidence="2 3">TBZ242</strain>
    </source>
</reference>
<feature type="transmembrane region" description="Helical" evidence="1">
    <location>
        <begin position="45"/>
        <end position="66"/>
    </location>
</feature>
<proteinExistence type="predicted"/>
<dbReference type="InterPro" id="IPR021320">
    <property type="entry name" value="DUF2905"/>
</dbReference>
<sequence>MSRWLIIAGVALVTLGLLVHFAPWLFHWFGKLPGDINVRSDKSQLFIPITSMILISIVLTIILNLFNR</sequence>
<dbReference type="Pfam" id="PF11146">
    <property type="entry name" value="DUF2905"/>
    <property type="match status" value="1"/>
</dbReference>
<dbReference type="Proteomes" id="UP001227964">
    <property type="component" value="Unassembled WGS sequence"/>
</dbReference>
<evidence type="ECO:0000313" key="3">
    <source>
        <dbReference type="Proteomes" id="UP001227964"/>
    </source>
</evidence>
<keyword evidence="3" id="KW-1185">Reference proteome</keyword>
<keyword evidence="1" id="KW-0472">Membrane</keyword>
<evidence type="ECO:0000256" key="1">
    <source>
        <dbReference type="SAM" id="Phobius"/>
    </source>
</evidence>
<dbReference type="PANTHER" id="PTHR36443">
    <property type="entry name" value="BSR5223 PROTEIN"/>
    <property type="match status" value="1"/>
</dbReference>
<dbReference type="PANTHER" id="PTHR36443:SF1">
    <property type="entry name" value="BSR5223 PROTEIN"/>
    <property type="match status" value="1"/>
</dbReference>
<protein>
    <submittedName>
        <fullName evidence="2">DUF2905 domain-containing protein</fullName>
    </submittedName>
</protein>
<organism evidence="2 3">
    <name type="scientific">Marinobacter azerbaijanicus</name>
    <dbReference type="NCBI Taxonomy" id="3050455"/>
    <lineage>
        <taxon>Bacteria</taxon>
        <taxon>Pseudomonadati</taxon>
        <taxon>Pseudomonadota</taxon>
        <taxon>Gammaproteobacteria</taxon>
        <taxon>Pseudomonadales</taxon>
        <taxon>Marinobacteraceae</taxon>
        <taxon>Marinobacter</taxon>
    </lineage>
</organism>
<gene>
    <name evidence="2" type="ORF">QPM17_18025</name>
</gene>
<comment type="caution">
    <text evidence="2">The sequence shown here is derived from an EMBL/GenBank/DDBJ whole genome shotgun (WGS) entry which is preliminary data.</text>
</comment>
<dbReference type="RefSeq" id="WP_285392500.1">
    <property type="nucleotide sequence ID" value="NZ_JASSVS010000011.1"/>
</dbReference>
<accession>A0ABT7IFU2</accession>
<keyword evidence="1" id="KW-0812">Transmembrane</keyword>
<keyword evidence="1" id="KW-1133">Transmembrane helix</keyword>